<keyword evidence="3" id="KW-1185">Reference proteome</keyword>
<dbReference type="Proteomes" id="UP000000845">
    <property type="component" value="Chromosome"/>
</dbReference>
<reference evidence="3" key="1">
    <citation type="submission" date="2009-09" db="EMBL/GenBank/DDBJ databases">
        <title>The complete chromosome of Sebaldella termitidis ATCC 33386.</title>
        <authorList>
            <consortium name="US DOE Joint Genome Institute (JGI-PGF)"/>
            <person name="Lucas S."/>
            <person name="Copeland A."/>
            <person name="Lapidus A."/>
            <person name="Glavina del Rio T."/>
            <person name="Dalin E."/>
            <person name="Tice H."/>
            <person name="Bruce D."/>
            <person name="Goodwin L."/>
            <person name="Pitluck S."/>
            <person name="Kyrpides N."/>
            <person name="Mavromatis K."/>
            <person name="Ivanova N."/>
            <person name="Mikhailova N."/>
            <person name="Sims D."/>
            <person name="Meincke L."/>
            <person name="Brettin T."/>
            <person name="Detter J.C."/>
            <person name="Han C."/>
            <person name="Larimer F."/>
            <person name="Land M."/>
            <person name="Hauser L."/>
            <person name="Markowitz V."/>
            <person name="Cheng J.F."/>
            <person name="Hugenholtz P."/>
            <person name="Woyke T."/>
            <person name="Wu D."/>
            <person name="Eisen J.A."/>
        </authorList>
    </citation>
    <scope>NUCLEOTIDE SEQUENCE [LARGE SCALE GENOMIC DNA]</scope>
    <source>
        <strain evidence="3">ATCC 33386 / NCTC 11300</strain>
    </source>
</reference>
<dbReference type="InterPro" id="IPR008613">
    <property type="entry name" value="Excalibur_Ca-bd_domain"/>
</dbReference>
<gene>
    <name evidence="2" type="ordered locus">Sterm_0880</name>
</gene>
<proteinExistence type="predicted"/>
<sequence>MRKMKRIILLIAVIGLILITAGYGYYIKEKETFYNCTQAKLKGYYNIPKESKLYRKSLDRDNNGVACEVSEDQL</sequence>
<dbReference type="STRING" id="526218.Sterm_0880"/>
<evidence type="ECO:0000313" key="2">
    <source>
        <dbReference type="EMBL" id="ACZ07752.1"/>
    </source>
</evidence>
<dbReference type="KEGG" id="str:Sterm_0880"/>
<reference evidence="2 3" key="2">
    <citation type="journal article" date="2010" name="Stand. Genomic Sci.">
        <title>Complete genome sequence of Sebaldella termitidis type strain (NCTC 11300).</title>
        <authorList>
            <person name="Harmon-Smith M."/>
            <person name="Celia L."/>
            <person name="Chertkov O."/>
            <person name="Lapidus A."/>
            <person name="Copeland A."/>
            <person name="Glavina Del Rio T."/>
            <person name="Nolan M."/>
            <person name="Lucas S."/>
            <person name="Tice H."/>
            <person name="Cheng J.F."/>
            <person name="Han C."/>
            <person name="Detter J.C."/>
            <person name="Bruce D."/>
            <person name="Goodwin L."/>
            <person name="Pitluck S."/>
            <person name="Pati A."/>
            <person name="Liolios K."/>
            <person name="Ivanova N."/>
            <person name="Mavromatis K."/>
            <person name="Mikhailova N."/>
            <person name="Chen A."/>
            <person name="Palaniappan K."/>
            <person name="Land M."/>
            <person name="Hauser L."/>
            <person name="Chang Y.J."/>
            <person name="Jeffries C.D."/>
            <person name="Brettin T."/>
            <person name="Goker M."/>
            <person name="Beck B."/>
            <person name="Bristow J."/>
            <person name="Eisen J.A."/>
            <person name="Markowitz V."/>
            <person name="Hugenholtz P."/>
            <person name="Kyrpides N.C."/>
            <person name="Klenk H.P."/>
            <person name="Chen F."/>
        </authorList>
    </citation>
    <scope>NUCLEOTIDE SEQUENCE [LARGE SCALE GENOMIC DNA]</scope>
    <source>
        <strain evidence="3">ATCC 33386 / NCTC 11300</strain>
    </source>
</reference>
<name>D1AR64_SEBTE</name>
<dbReference type="RefSeq" id="WP_012860348.1">
    <property type="nucleotide sequence ID" value="NC_013517.1"/>
</dbReference>
<protein>
    <submittedName>
        <fullName evidence="2">Excalibur domain protein</fullName>
    </submittedName>
</protein>
<dbReference type="SMART" id="SM00894">
    <property type="entry name" value="Excalibur"/>
    <property type="match status" value="1"/>
</dbReference>
<dbReference type="Pfam" id="PF05901">
    <property type="entry name" value="Excalibur"/>
    <property type="match status" value="1"/>
</dbReference>
<feature type="domain" description="Excalibur calcium-binding" evidence="1">
    <location>
        <begin position="32"/>
        <end position="68"/>
    </location>
</feature>
<dbReference type="HOGENOM" id="CLU_2685754_0_0_0"/>
<dbReference type="AlphaFoldDB" id="D1AR64"/>
<dbReference type="EMBL" id="CP001739">
    <property type="protein sequence ID" value="ACZ07752.1"/>
    <property type="molecule type" value="Genomic_DNA"/>
</dbReference>
<evidence type="ECO:0000313" key="3">
    <source>
        <dbReference type="Proteomes" id="UP000000845"/>
    </source>
</evidence>
<evidence type="ECO:0000259" key="1">
    <source>
        <dbReference type="SMART" id="SM00894"/>
    </source>
</evidence>
<accession>D1AR64</accession>
<organism evidence="2 3">
    <name type="scientific">Sebaldella termitidis (strain ATCC 33386 / NCTC 11300)</name>
    <dbReference type="NCBI Taxonomy" id="526218"/>
    <lineage>
        <taxon>Bacteria</taxon>
        <taxon>Fusobacteriati</taxon>
        <taxon>Fusobacteriota</taxon>
        <taxon>Fusobacteriia</taxon>
        <taxon>Fusobacteriales</taxon>
        <taxon>Leptotrichiaceae</taxon>
        <taxon>Sebaldella</taxon>
    </lineage>
</organism>